<dbReference type="FunCoup" id="A0A0V0QGY3">
    <property type="interactions" value="432"/>
</dbReference>
<dbReference type="OMA" id="KYHDKVI"/>
<evidence type="ECO:0000259" key="10">
    <source>
        <dbReference type="Pfam" id="PF25780"/>
    </source>
</evidence>
<proteinExistence type="predicted"/>
<reference evidence="11 12" key="1">
    <citation type="journal article" date="2015" name="Sci. Rep.">
        <title>Genome of the facultative scuticociliatosis pathogen Pseudocohnilembus persalinus provides insight into its virulence through horizontal gene transfer.</title>
        <authorList>
            <person name="Xiong J."/>
            <person name="Wang G."/>
            <person name="Cheng J."/>
            <person name="Tian M."/>
            <person name="Pan X."/>
            <person name="Warren A."/>
            <person name="Jiang C."/>
            <person name="Yuan D."/>
            <person name="Miao W."/>
        </authorList>
    </citation>
    <scope>NUCLEOTIDE SEQUENCE [LARGE SCALE GENOMIC DNA]</scope>
    <source>
        <strain evidence="11">36N120E</strain>
    </source>
</reference>
<dbReference type="Proteomes" id="UP000054937">
    <property type="component" value="Unassembled WGS sequence"/>
</dbReference>
<comment type="caution">
    <text evidence="11">The sequence shown here is derived from an EMBL/GenBank/DDBJ whole genome shotgun (WGS) entry which is preliminary data.</text>
</comment>
<dbReference type="Gene3D" id="1.25.10.10">
    <property type="entry name" value="Leucine-rich Repeat Variant"/>
    <property type="match status" value="1"/>
</dbReference>
<dbReference type="EMBL" id="LDAU01000170">
    <property type="protein sequence ID" value="KRX01485.1"/>
    <property type="molecule type" value="Genomic_DNA"/>
</dbReference>
<evidence type="ECO:0000256" key="7">
    <source>
        <dbReference type="ARBA" id="ARBA00023242"/>
    </source>
</evidence>
<dbReference type="GO" id="GO:0005634">
    <property type="term" value="C:nucleus"/>
    <property type="evidence" value="ECO:0007669"/>
    <property type="project" value="UniProtKB-SubCell"/>
</dbReference>
<feature type="repeat" description="HEAT" evidence="8">
    <location>
        <begin position="416"/>
        <end position="454"/>
    </location>
</feature>
<dbReference type="InterPro" id="IPR011989">
    <property type="entry name" value="ARM-like"/>
</dbReference>
<feature type="domain" description="IPO4/5-like TPR repeats" evidence="10">
    <location>
        <begin position="109"/>
        <end position="270"/>
    </location>
</feature>
<name>A0A0V0QGY3_PSEPJ</name>
<gene>
    <name evidence="11" type="ORF">PPERSA_01388</name>
</gene>
<feature type="domain" description="Importin subunit beta-1/Transportin-1-like TPR repeats" evidence="9">
    <location>
        <begin position="473"/>
        <end position="642"/>
    </location>
</feature>
<dbReference type="InterPro" id="IPR016024">
    <property type="entry name" value="ARM-type_fold"/>
</dbReference>
<evidence type="ECO:0000256" key="1">
    <source>
        <dbReference type="ARBA" id="ARBA00004123"/>
    </source>
</evidence>
<dbReference type="InterPro" id="IPR041653">
    <property type="entry name" value="Importin_rep_4"/>
</dbReference>
<accession>A0A0V0QGY3</accession>
<dbReference type="OrthoDB" id="543373at2759"/>
<evidence type="ECO:0000313" key="12">
    <source>
        <dbReference type="Proteomes" id="UP000054937"/>
    </source>
</evidence>
<evidence type="ECO:0000256" key="8">
    <source>
        <dbReference type="PROSITE-ProRule" id="PRU00103"/>
    </source>
</evidence>
<evidence type="ECO:0000256" key="2">
    <source>
        <dbReference type="ARBA" id="ARBA00004496"/>
    </source>
</evidence>
<keyword evidence="12" id="KW-1185">Reference proteome</keyword>
<dbReference type="Pfam" id="PF25574">
    <property type="entry name" value="TPR_IMB1"/>
    <property type="match status" value="1"/>
</dbReference>
<protein>
    <submittedName>
        <fullName evidence="11">Armadillo-type fold</fullName>
    </submittedName>
</protein>
<dbReference type="PROSITE" id="PS50077">
    <property type="entry name" value="HEAT_REPEAT"/>
    <property type="match status" value="1"/>
</dbReference>
<keyword evidence="5" id="KW-0677">Repeat</keyword>
<dbReference type="InterPro" id="IPR021133">
    <property type="entry name" value="HEAT_type_2"/>
</dbReference>
<dbReference type="InterPro" id="IPR057672">
    <property type="entry name" value="TPR_IPO4/5"/>
</dbReference>
<dbReference type="GO" id="GO:0006606">
    <property type="term" value="P:protein import into nucleus"/>
    <property type="evidence" value="ECO:0007669"/>
    <property type="project" value="InterPro"/>
</dbReference>
<evidence type="ECO:0000256" key="5">
    <source>
        <dbReference type="ARBA" id="ARBA00022737"/>
    </source>
</evidence>
<evidence type="ECO:0000313" key="11">
    <source>
        <dbReference type="EMBL" id="KRX01485.1"/>
    </source>
</evidence>
<keyword evidence="3" id="KW-0813">Transport</keyword>
<keyword evidence="7" id="KW-0539">Nucleus</keyword>
<evidence type="ECO:0000256" key="6">
    <source>
        <dbReference type="ARBA" id="ARBA00022927"/>
    </source>
</evidence>
<dbReference type="InterPro" id="IPR040122">
    <property type="entry name" value="Importin_beta"/>
</dbReference>
<organism evidence="11 12">
    <name type="scientific">Pseudocohnilembus persalinus</name>
    <name type="common">Ciliate</name>
    <dbReference type="NCBI Taxonomy" id="266149"/>
    <lineage>
        <taxon>Eukaryota</taxon>
        <taxon>Sar</taxon>
        <taxon>Alveolata</taxon>
        <taxon>Ciliophora</taxon>
        <taxon>Intramacronucleata</taxon>
        <taxon>Oligohymenophorea</taxon>
        <taxon>Scuticociliatia</taxon>
        <taxon>Philasterida</taxon>
        <taxon>Pseudocohnilembidae</taxon>
        <taxon>Pseudocohnilembus</taxon>
    </lineage>
</organism>
<evidence type="ECO:0000256" key="4">
    <source>
        <dbReference type="ARBA" id="ARBA00022490"/>
    </source>
</evidence>
<sequence length="1095" mass="125130">MSSQIQEFVQMISTQVGIITDDNLRKNNEKLISDFKNSQPDLYVQLLLQCLDPKNYDNMIRIYAITALRKNLSDHSESSFTNIYPKLSQETQNLLKTQLFVALEGESAQNTRIMIADAIGEIGASLLAPIGKELNPNAWSELIPTIWKLFQEERNTMIQAGFKILCTMLLYVDELFEQYRKDLKTLFINGLNNSDTATKSTCMEAIGAFIGTIEPKLLGDYYDLVPVVFQNLLVVSKQNEDDCERMLEVIADLCEEEPKWYKQNFQMVFNTLKEIYYNKSIELSSIKRVAIEIPILIVERYPGQIKNNDQIKKDLIEMIFMYMIDIDEDIDEKWMKPAEGFRENFTDDGDNADTQFGMSSIDRLMESVGQNHLMAILSTLIQNLLQNNDWRYPFSALMALSQIGTYMEDVSDLVSIMPVIMNFLSHQNAKVRYATYHAIGQISDDLKPDFQAKFHDQLYPLMVKGLDDPVPRVQSHCLASMTNYMEGVTQEQIKPYLQATLQKSFVLLQNGISLIKENALCNISACAEAAESDFHAYYKEALPIIFQVFQNHQGQQYKQLRGCVIEAISVIGESIDKELFIPYLNDTVQLILKIQESDLEQVDPQKNFVLTGWSRICQKYSQEFLQYLPQVVPSVLKVIQQIIDHSAKLEDDLADDPQYTQTHSFQHREAETAMNTIELFIENIGVDLGPYIQQFTELILPLCHYKGDSNIRSQASKCLPGLIACVVGTDRALAVRLTKEFIAFMYGAAENEFEAETITVHIQSMKSCIEVVGEFMGQEELNQLSQKILGLLIQSDKRKTGNLELSKAPDAEEEDVAIYDLDNTCEEKLHVAIAELLGVLFKTHADLCGELSEIMYNKFLPQVLSDSVSERMHQFGIFLIDDFIEFLQYKRVPDKWPHFCEALIKYACEKDCAVRQATVYGIGIFAEQTPASEFGKYAEPLIKCIGQSIQVKQQENQTQKTYTHCVDNTVAALGKLLKAQWQQVPQLNDVVNFWLSQLPLKKDKGEAYIQHQFLCDLVLNDQTQSTLFNDQNNYKTVTHLLVKLIESKVVTPEITESIKKALVKISQIDLVKNNWNQIIEGLDENNREKLQKIFQ</sequence>
<keyword evidence="6" id="KW-0653">Protein transport</keyword>
<evidence type="ECO:0000256" key="3">
    <source>
        <dbReference type="ARBA" id="ARBA00022448"/>
    </source>
</evidence>
<dbReference type="InParanoid" id="A0A0V0QGY3"/>
<dbReference type="SUPFAM" id="SSF48371">
    <property type="entry name" value="ARM repeat"/>
    <property type="match status" value="2"/>
</dbReference>
<dbReference type="Pfam" id="PF25780">
    <property type="entry name" value="TPR_IPO5"/>
    <property type="match status" value="1"/>
</dbReference>
<dbReference type="AlphaFoldDB" id="A0A0V0QGY3"/>
<comment type="subcellular location">
    <subcellularLocation>
        <location evidence="2">Cytoplasm</location>
    </subcellularLocation>
    <subcellularLocation>
        <location evidence="1">Nucleus</location>
    </subcellularLocation>
</comment>
<evidence type="ECO:0000259" key="9">
    <source>
        <dbReference type="Pfam" id="PF25574"/>
    </source>
</evidence>
<keyword evidence="4" id="KW-0963">Cytoplasm</keyword>
<dbReference type="GO" id="GO:0005737">
    <property type="term" value="C:cytoplasm"/>
    <property type="evidence" value="ECO:0007669"/>
    <property type="project" value="UniProtKB-SubCell"/>
</dbReference>
<dbReference type="PANTHER" id="PTHR10527">
    <property type="entry name" value="IMPORTIN BETA"/>
    <property type="match status" value="1"/>
</dbReference>
<dbReference type="Pfam" id="PF18808">
    <property type="entry name" value="Importin_rep_4"/>
    <property type="match status" value="1"/>
</dbReference>
<dbReference type="InterPro" id="IPR058584">
    <property type="entry name" value="IMB1_TNPO1-like_TPR"/>
</dbReference>